<sequence length="297" mass="34739">MKHLRPLLIILSLLFSFSLTAEEKPSWVTYEEARELVAEGKLAEAIIVLENAIDEEITFPEAEYELGLIFYKQGEYDLAEQHFLKAIGQKRYLSVDASYYTIVYTLAKMYLDIKKYNEMESLLFNNILAYDDTYVGNKNKKNREIWINALKEKGIDKLLLLYRYDESFSYDAHIILAEFYTNSGRYDKGLEHSLLAVMMFVSTAVESMIKEDHLFQFSGLDMLWEKLQNNDLYQDYITTHRPCRALYFLANSLYGLAYDEEAKKIWTFVAEHSTETGYKNLAKNQILKPDVRPVYAK</sequence>
<dbReference type="Proteomes" id="UP001466331">
    <property type="component" value="Unassembled WGS sequence"/>
</dbReference>
<evidence type="ECO:0000256" key="2">
    <source>
        <dbReference type="SAM" id="SignalP"/>
    </source>
</evidence>
<evidence type="ECO:0000256" key="1">
    <source>
        <dbReference type="PROSITE-ProRule" id="PRU00339"/>
    </source>
</evidence>
<feature type="repeat" description="TPR" evidence="1">
    <location>
        <begin position="60"/>
        <end position="93"/>
    </location>
</feature>
<comment type="caution">
    <text evidence="3">The sequence shown here is derived from an EMBL/GenBank/DDBJ whole genome shotgun (WGS) entry which is preliminary data.</text>
</comment>
<name>A0ABU9UAM3_9SPIR</name>
<dbReference type="InterPro" id="IPR019734">
    <property type="entry name" value="TPR_rpt"/>
</dbReference>
<keyword evidence="1" id="KW-0802">TPR repeat</keyword>
<proteinExistence type="predicted"/>
<feature type="signal peptide" evidence="2">
    <location>
        <begin position="1"/>
        <end position="21"/>
    </location>
</feature>
<keyword evidence="4" id="KW-1185">Reference proteome</keyword>
<evidence type="ECO:0008006" key="5">
    <source>
        <dbReference type="Google" id="ProtNLM"/>
    </source>
</evidence>
<feature type="chain" id="PRO_5046317336" description="Tetratricopeptide repeat protein" evidence="2">
    <location>
        <begin position="22"/>
        <end position="297"/>
    </location>
</feature>
<reference evidence="3 4" key="1">
    <citation type="submission" date="2024-03" db="EMBL/GenBank/DDBJ databases">
        <title>Ignisphaera cupida sp. nov., a hyperthermophilic hydrolytic archaeon from a hot spring of Kamchatka, and proposal of Ignisphaeraceae fam. nov.</title>
        <authorList>
            <person name="Podosokorskaya O.A."/>
            <person name="Elcheninov A.G."/>
            <person name="Maltseva A.I."/>
            <person name="Zayulina K.S."/>
            <person name="Novikov A."/>
            <person name="Merkel A.Y."/>
        </authorList>
    </citation>
    <scope>NUCLEOTIDE SEQUENCE [LARGE SCALE GENOMIC DNA]</scope>
    <source>
        <strain evidence="3 4">38H-sp</strain>
    </source>
</reference>
<dbReference type="Pfam" id="PF13432">
    <property type="entry name" value="TPR_16"/>
    <property type="match status" value="1"/>
</dbReference>
<protein>
    <recommendedName>
        <fullName evidence="5">Tetratricopeptide repeat protein</fullName>
    </recommendedName>
</protein>
<gene>
    <name evidence="3" type="ORF">WKV44_04050</name>
</gene>
<dbReference type="SMART" id="SM00028">
    <property type="entry name" value="TPR"/>
    <property type="match status" value="2"/>
</dbReference>
<dbReference type="EMBL" id="JBCHKQ010000002">
    <property type="protein sequence ID" value="MEM5947711.1"/>
    <property type="molecule type" value="Genomic_DNA"/>
</dbReference>
<evidence type="ECO:0000313" key="4">
    <source>
        <dbReference type="Proteomes" id="UP001466331"/>
    </source>
</evidence>
<evidence type="ECO:0000313" key="3">
    <source>
        <dbReference type="EMBL" id="MEM5947711.1"/>
    </source>
</evidence>
<dbReference type="PROSITE" id="PS50005">
    <property type="entry name" value="TPR"/>
    <property type="match status" value="1"/>
</dbReference>
<dbReference type="InterPro" id="IPR011990">
    <property type="entry name" value="TPR-like_helical_dom_sf"/>
</dbReference>
<keyword evidence="2" id="KW-0732">Signal</keyword>
<organism evidence="3 4">
    <name type="scientific">Rarispira pelagica</name>
    <dbReference type="NCBI Taxonomy" id="3141764"/>
    <lineage>
        <taxon>Bacteria</taxon>
        <taxon>Pseudomonadati</taxon>
        <taxon>Spirochaetota</taxon>
        <taxon>Spirochaetia</taxon>
        <taxon>Winmispirales</taxon>
        <taxon>Winmispiraceae</taxon>
        <taxon>Rarispira</taxon>
    </lineage>
</organism>
<accession>A0ABU9UAM3</accession>
<dbReference type="SUPFAM" id="SSF48452">
    <property type="entry name" value="TPR-like"/>
    <property type="match status" value="1"/>
</dbReference>
<dbReference type="RefSeq" id="WP_420069162.1">
    <property type="nucleotide sequence ID" value="NZ_JBCHKQ010000002.1"/>
</dbReference>
<dbReference type="Gene3D" id="1.25.40.10">
    <property type="entry name" value="Tetratricopeptide repeat domain"/>
    <property type="match status" value="1"/>
</dbReference>